<dbReference type="InterPro" id="IPR003591">
    <property type="entry name" value="Leu-rich_rpt_typical-subtyp"/>
</dbReference>
<dbReference type="Proteomes" id="UP001162156">
    <property type="component" value="Unassembled WGS sequence"/>
</dbReference>
<comment type="caution">
    <text evidence="5">The sequence shown here is derived from an EMBL/GenBank/DDBJ whole genome shotgun (WGS) entry which is preliminary data.</text>
</comment>
<evidence type="ECO:0000256" key="1">
    <source>
        <dbReference type="ARBA" id="ARBA00022614"/>
    </source>
</evidence>
<dbReference type="AlphaFoldDB" id="A0AAV8WJ48"/>
<evidence type="ECO:0000256" key="3">
    <source>
        <dbReference type="ARBA" id="ARBA00022737"/>
    </source>
</evidence>
<dbReference type="Pfam" id="PF13855">
    <property type="entry name" value="LRR_8"/>
    <property type="match status" value="2"/>
</dbReference>
<proteinExistence type="predicted"/>
<evidence type="ECO:0000313" key="5">
    <source>
        <dbReference type="EMBL" id="KAJ8926609.1"/>
    </source>
</evidence>
<dbReference type="SUPFAM" id="SSF52058">
    <property type="entry name" value="L domain-like"/>
    <property type="match status" value="1"/>
</dbReference>
<name>A0AAV8WJ48_9CUCU</name>
<feature type="chain" id="PRO_5043429181" evidence="4">
    <location>
        <begin position="27"/>
        <end position="470"/>
    </location>
</feature>
<keyword evidence="3" id="KW-0677">Repeat</keyword>
<keyword evidence="1" id="KW-0433">Leucine-rich repeat</keyword>
<dbReference type="PANTHER" id="PTHR24369:SF210">
    <property type="entry name" value="CHAOPTIN-RELATED"/>
    <property type="match status" value="1"/>
</dbReference>
<protein>
    <submittedName>
        <fullName evidence="5">Uncharacterized protein</fullName>
    </submittedName>
</protein>
<feature type="signal peptide" evidence="4">
    <location>
        <begin position="1"/>
        <end position="26"/>
    </location>
</feature>
<dbReference type="Gene3D" id="3.80.10.10">
    <property type="entry name" value="Ribonuclease Inhibitor"/>
    <property type="match status" value="2"/>
</dbReference>
<reference evidence="5" key="1">
    <citation type="journal article" date="2023" name="Insect Mol. Biol.">
        <title>Genome sequencing provides insights into the evolution of gene families encoding plant cell wall-degrading enzymes in longhorned beetles.</title>
        <authorList>
            <person name="Shin N.R."/>
            <person name="Okamura Y."/>
            <person name="Kirsch R."/>
            <person name="Pauchet Y."/>
        </authorList>
    </citation>
    <scope>NUCLEOTIDE SEQUENCE</scope>
    <source>
        <strain evidence="5">RBIC_L_NR</strain>
    </source>
</reference>
<gene>
    <name evidence="5" type="ORF">NQ314_021006</name>
</gene>
<accession>A0AAV8WJ48</accession>
<evidence type="ECO:0000313" key="6">
    <source>
        <dbReference type="Proteomes" id="UP001162156"/>
    </source>
</evidence>
<keyword evidence="6" id="KW-1185">Reference proteome</keyword>
<dbReference type="SMART" id="SM00369">
    <property type="entry name" value="LRR_TYP"/>
    <property type="match status" value="8"/>
</dbReference>
<sequence length="470" mass="55278">MMVYIDTMETWIFLSLIVSMLEVTSNFEIEKHCKLNSSRLEGQQLTCTNVNLNYFLKFDIPVNRTHWLKCENCSLNILTENTFNIAIRNNIKFLDFTDSDIRILRKFAFIKFPLLKYLILRNNNIETLDSMCFNSIKNLLQLDLSTNNIKILTNNLFSELENLDILSLHKNQIFHVQPEAFAGLLHLKYLYLNNNYLKRLEENMFRHLISLKILYIENNNIVEIHPNAFVNLRNLNCLYMNNNSISYLVQYNFKGLTSLLDLQLRSNNLREIQTSSFNGLKKIKSLHLGDNEINFVKPYGFIGLDTLEILELVGNQFKFISYFEYFSHMVNLKYLWLKKNNINDFTIEYKYEVQNSLTVLDLGDNNLTRFNYKLLYKYMPNIREVFVANNSWTCEFFINMYNFLEEKNVSICISDSCNSDAIQIYMEDICIDLKVTEVSFEESPIDFSTDCSPVINSSILVITALMLVFI</sequence>
<evidence type="ECO:0000256" key="4">
    <source>
        <dbReference type="SAM" id="SignalP"/>
    </source>
</evidence>
<dbReference type="InterPro" id="IPR032675">
    <property type="entry name" value="LRR_dom_sf"/>
</dbReference>
<dbReference type="PROSITE" id="PS51450">
    <property type="entry name" value="LRR"/>
    <property type="match status" value="1"/>
</dbReference>
<keyword evidence="2 4" id="KW-0732">Signal</keyword>
<dbReference type="InterPro" id="IPR050541">
    <property type="entry name" value="LRR_TM_domain-containing"/>
</dbReference>
<evidence type="ECO:0000256" key="2">
    <source>
        <dbReference type="ARBA" id="ARBA00022729"/>
    </source>
</evidence>
<dbReference type="PANTHER" id="PTHR24369">
    <property type="entry name" value="ANTIGEN BSP, PUTATIVE-RELATED"/>
    <property type="match status" value="1"/>
</dbReference>
<dbReference type="EMBL" id="JANEYF010005831">
    <property type="protein sequence ID" value="KAJ8926609.1"/>
    <property type="molecule type" value="Genomic_DNA"/>
</dbReference>
<dbReference type="GO" id="GO:0005886">
    <property type="term" value="C:plasma membrane"/>
    <property type="evidence" value="ECO:0007669"/>
    <property type="project" value="TreeGrafter"/>
</dbReference>
<organism evidence="5 6">
    <name type="scientific">Rhamnusium bicolor</name>
    <dbReference type="NCBI Taxonomy" id="1586634"/>
    <lineage>
        <taxon>Eukaryota</taxon>
        <taxon>Metazoa</taxon>
        <taxon>Ecdysozoa</taxon>
        <taxon>Arthropoda</taxon>
        <taxon>Hexapoda</taxon>
        <taxon>Insecta</taxon>
        <taxon>Pterygota</taxon>
        <taxon>Neoptera</taxon>
        <taxon>Endopterygota</taxon>
        <taxon>Coleoptera</taxon>
        <taxon>Polyphaga</taxon>
        <taxon>Cucujiformia</taxon>
        <taxon>Chrysomeloidea</taxon>
        <taxon>Cerambycidae</taxon>
        <taxon>Lepturinae</taxon>
        <taxon>Rhagiini</taxon>
        <taxon>Rhamnusium</taxon>
    </lineage>
</organism>
<dbReference type="InterPro" id="IPR001611">
    <property type="entry name" value="Leu-rich_rpt"/>
</dbReference>